<dbReference type="InterPro" id="IPR005471">
    <property type="entry name" value="Tscrpt_reg_IclR_N"/>
</dbReference>
<keyword evidence="1" id="KW-0805">Transcription regulation</keyword>
<dbReference type="AlphaFoldDB" id="A0A9D2S3B1"/>
<dbReference type="SUPFAM" id="SSF55781">
    <property type="entry name" value="GAF domain-like"/>
    <property type="match status" value="1"/>
</dbReference>
<comment type="function">
    <text evidence="4">May be an activator protein for the gylABX operon.</text>
</comment>
<dbReference type="GO" id="GO:0003700">
    <property type="term" value="F:DNA-binding transcription factor activity"/>
    <property type="evidence" value="ECO:0007669"/>
    <property type="project" value="TreeGrafter"/>
</dbReference>
<evidence type="ECO:0000256" key="1">
    <source>
        <dbReference type="ARBA" id="ARBA00023015"/>
    </source>
</evidence>
<dbReference type="Gene3D" id="1.10.10.10">
    <property type="entry name" value="Winged helix-like DNA-binding domain superfamily/Winged helix DNA-binding domain"/>
    <property type="match status" value="1"/>
</dbReference>
<dbReference type="InterPro" id="IPR036390">
    <property type="entry name" value="WH_DNA-bd_sf"/>
</dbReference>
<keyword evidence="3" id="KW-0804">Transcription</keyword>
<proteinExistence type="predicted"/>
<organism evidence="8 9">
    <name type="scientific">Candidatus Gemmiger avicola</name>
    <dbReference type="NCBI Taxonomy" id="2838605"/>
    <lineage>
        <taxon>Bacteria</taxon>
        <taxon>Bacillati</taxon>
        <taxon>Bacillota</taxon>
        <taxon>Clostridia</taxon>
        <taxon>Eubacteriales</taxon>
        <taxon>Gemmiger</taxon>
    </lineage>
</organism>
<dbReference type="Pfam" id="PF09339">
    <property type="entry name" value="HTH_IclR"/>
    <property type="match status" value="1"/>
</dbReference>
<reference evidence="8" key="1">
    <citation type="journal article" date="2021" name="PeerJ">
        <title>Extensive microbial diversity within the chicken gut microbiome revealed by metagenomics and culture.</title>
        <authorList>
            <person name="Gilroy R."/>
            <person name="Ravi A."/>
            <person name="Getino M."/>
            <person name="Pursley I."/>
            <person name="Horton D.L."/>
            <person name="Alikhan N.F."/>
            <person name="Baker D."/>
            <person name="Gharbi K."/>
            <person name="Hall N."/>
            <person name="Watson M."/>
            <person name="Adriaenssens E.M."/>
            <person name="Foster-Nyarko E."/>
            <person name="Jarju S."/>
            <person name="Secka A."/>
            <person name="Antonio M."/>
            <person name="Oren A."/>
            <person name="Chaudhuri R.R."/>
            <person name="La Ragione R."/>
            <person name="Hildebrand F."/>
            <person name="Pallen M.J."/>
        </authorList>
    </citation>
    <scope>NUCLEOTIDE SEQUENCE</scope>
    <source>
        <strain evidence="8">ChiBcec8-13705</strain>
    </source>
</reference>
<evidence type="ECO:0000313" key="9">
    <source>
        <dbReference type="Proteomes" id="UP000886803"/>
    </source>
</evidence>
<dbReference type="GO" id="GO:0045892">
    <property type="term" value="P:negative regulation of DNA-templated transcription"/>
    <property type="evidence" value="ECO:0007669"/>
    <property type="project" value="TreeGrafter"/>
</dbReference>
<evidence type="ECO:0000259" key="7">
    <source>
        <dbReference type="PROSITE" id="PS51078"/>
    </source>
</evidence>
<dbReference type="EMBL" id="DWYG01000014">
    <property type="protein sequence ID" value="HJB41135.1"/>
    <property type="molecule type" value="Genomic_DNA"/>
</dbReference>
<evidence type="ECO:0000256" key="4">
    <source>
        <dbReference type="ARBA" id="ARBA00058938"/>
    </source>
</evidence>
<protein>
    <recommendedName>
        <fullName evidence="5">Glycerol operon regulatory protein</fullName>
    </recommendedName>
</protein>
<feature type="domain" description="HTH iclR-type" evidence="6">
    <location>
        <begin position="11"/>
        <end position="73"/>
    </location>
</feature>
<evidence type="ECO:0000256" key="3">
    <source>
        <dbReference type="ARBA" id="ARBA00023163"/>
    </source>
</evidence>
<dbReference type="PROSITE" id="PS51078">
    <property type="entry name" value="ICLR_ED"/>
    <property type="match status" value="1"/>
</dbReference>
<dbReference type="InterPro" id="IPR050707">
    <property type="entry name" value="HTH_MetabolicPath_Reg"/>
</dbReference>
<dbReference type="Proteomes" id="UP000886803">
    <property type="component" value="Unassembled WGS sequence"/>
</dbReference>
<name>A0A9D2S3B1_9FIRM</name>
<dbReference type="InterPro" id="IPR036388">
    <property type="entry name" value="WH-like_DNA-bd_sf"/>
</dbReference>
<reference evidence="8" key="2">
    <citation type="submission" date="2021-04" db="EMBL/GenBank/DDBJ databases">
        <authorList>
            <person name="Gilroy R."/>
        </authorList>
    </citation>
    <scope>NUCLEOTIDE SEQUENCE</scope>
    <source>
        <strain evidence="8">ChiBcec8-13705</strain>
    </source>
</reference>
<evidence type="ECO:0000259" key="6">
    <source>
        <dbReference type="PROSITE" id="PS51077"/>
    </source>
</evidence>
<accession>A0A9D2S3B1</accession>
<dbReference type="InterPro" id="IPR029016">
    <property type="entry name" value="GAF-like_dom_sf"/>
</dbReference>
<dbReference type="GO" id="GO:0003677">
    <property type="term" value="F:DNA binding"/>
    <property type="evidence" value="ECO:0007669"/>
    <property type="project" value="UniProtKB-KW"/>
</dbReference>
<dbReference type="PANTHER" id="PTHR30136:SF19">
    <property type="entry name" value="DNA-BINDING TRANSCRIPTIONAL REPRESSOR YIAJ"/>
    <property type="match status" value="1"/>
</dbReference>
<dbReference type="PANTHER" id="PTHR30136">
    <property type="entry name" value="HELIX-TURN-HELIX TRANSCRIPTIONAL REGULATOR, ICLR FAMILY"/>
    <property type="match status" value="1"/>
</dbReference>
<dbReference type="Gene3D" id="3.30.450.40">
    <property type="match status" value="1"/>
</dbReference>
<evidence type="ECO:0000313" key="8">
    <source>
        <dbReference type="EMBL" id="HJB41135.1"/>
    </source>
</evidence>
<dbReference type="Pfam" id="PF01614">
    <property type="entry name" value="IclR_C"/>
    <property type="match status" value="1"/>
</dbReference>
<dbReference type="InterPro" id="IPR014757">
    <property type="entry name" value="Tscrpt_reg_IclR_C"/>
</dbReference>
<dbReference type="PROSITE" id="PS51077">
    <property type="entry name" value="HTH_ICLR"/>
    <property type="match status" value="1"/>
</dbReference>
<evidence type="ECO:0000256" key="2">
    <source>
        <dbReference type="ARBA" id="ARBA00023125"/>
    </source>
</evidence>
<keyword evidence="2" id="KW-0238">DNA-binding</keyword>
<evidence type="ECO:0000256" key="5">
    <source>
        <dbReference type="ARBA" id="ARBA00070406"/>
    </source>
</evidence>
<dbReference type="SUPFAM" id="SSF46785">
    <property type="entry name" value="Winged helix' DNA-binding domain"/>
    <property type="match status" value="1"/>
</dbReference>
<sequence length="258" mass="27780">MQPPKQQEGGVQSVARIFTLIEVLASHPGGAGLQRIAGEANLAKSTAHRLLGSLVALGYAAQDPATGYYRLTLKMFEISSGIVNNMDIMAVARLHLERLSQRTAEAVHLVIRDGADVVYIYKTESSPMRMASRVGLRSPLYCTGVGKAILATLPDDEVAEIWRHSRPQKLTGRTVASLDALAAQLADVRRSGYAIDDEENELGVRCVALAIPGPGGRAESAFSISGLAPYMTADRIRRISALALETRDDILREMGLKG</sequence>
<dbReference type="FunFam" id="1.10.10.10:FF:000056">
    <property type="entry name" value="IclR family transcriptional regulator"/>
    <property type="match status" value="1"/>
</dbReference>
<comment type="caution">
    <text evidence="8">The sequence shown here is derived from an EMBL/GenBank/DDBJ whole genome shotgun (WGS) entry which is preliminary data.</text>
</comment>
<dbReference type="SMART" id="SM00346">
    <property type="entry name" value="HTH_ICLR"/>
    <property type="match status" value="1"/>
</dbReference>
<feature type="domain" description="IclR-ED" evidence="7">
    <location>
        <begin position="74"/>
        <end position="256"/>
    </location>
</feature>
<gene>
    <name evidence="8" type="ORF">H9945_01385</name>
</gene>